<evidence type="ECO:0000313" key="7">
    <source>
        <dbReference type="EMBL" id="CAD7239640.1"/>
    </source>
</evidence>
<protein>
    <submittedName>
        <fullName evidence="7">Uncharacterized protein</fullName>
    </submittedName>
</protein>
<dbReference type="SUPFAM" id="SSF57667">
    <property type="entry name" value="beta-beta-alpha zinc fingers"/>
    <property type="match status" value="1"/>
</dbReference>
<evidence type="ECO:0000256" key="6">
    <source>
        <dbReference type="ARBA" id="ARBA00023242"/>
    </source>
</evidence>
<comment type="subcellular location">
    <subcellularLocation>
        <location evidence="1">Nucleus</location>
    </subcellularLocation>
</comment>
<dbReference type="GO" id="GO:0005634">
    <property type="term" value="C:nucleus"/>
    <property type="evidence" value="ECO:0007669"/>
    <property type="project" value="UniProtKB-SubCell"/>
</dbReference>
<evidence type="ECO:0000256" key="1">
    <source>
        <dbReference type="ARBA" id="ARBA00004123"/>
    </source>
</evidence>
<sequence length="155" mass="18112">EWGSAEEDGKEEEKKTCIVEETAVDVPAAQVPARGQRRNKPRCPICAKIFKTNFRLKKHMVIHTGEKAHACDKCGMRFNLAANCIRHIKEEVCTRRPFACDRDGCHSRFVDEDTKRVHESLCLTKPLYTCNLCRFPEMMNWLQWKEHKELHKDKI</sequence>
<dbReference type="PANTHER" id="PTHR24394:SF29">
    <property type="entry name" value="MYONEURIN"/>
    <property type="match status" value="1"/>
</dbReference>
<evidence type="ECO:0000256" key="4">
    <source>
        <dbReference type="ARBA" id="ARBA00022771"/>
    </source>
</evidence>
<keyword evidence="3" id="KW-0677">Repeat</keyword>
<dbReference type="InterPro" id="IPR036236">
    <property type="entry name" value="Znf_C2H2_sf"/>
</dbReference>
<dbReference type="GO" id="GO:0000981">
    <property type="term" value="F:DNA-binding transcription factor activity, RNA polymerase II-specific"/>
    <property type="evidence" value="ECO:0007669"/>
    <property type="project" value="TreeGrafter"/>
</dbReference>
<dbReference type="GO" id="GO:0008270">
    <property type="term" value="F:zinc ion binding"/>
    <property type="evidence" value="ECO:0007669"/>
    <property type="project" value="UniProtKB-KW"/>
</dbReference>
<dbReference type="SMART" id="SM00355">
    <property type="entry name" value="ZnF_C2H2"/>
    <property type="match status" value="4"/>
</dbReference>
<keyword evidence="4" id="KW-0863">Zinc-finger</keyword>
<dbReference type="PANTHER" id="PTHR24394">
    <property type="entry name" value="ZINC FINGER PROTEIN"/>
    <property type="match status" value="1"/>
</dbReference>
<dbReference type="AlphaFoldDB" id="A0A7R8ZYY8"/>
<feature type="non-terminal residue" evidence="7">
    <location>
        <position position="155"/>
    </location>
</feature>
<dbReference type="PROSITE" id="PS00028">
    <property type="entry name" value="ZINC_FINGER_C2H2_1"/>
    <property type="match status" value="1"/>
</dbReference>
<evidence type="ECO:0000256" key="5">
    <source>
        <dbReference type="ARBA" id="ARBA00022833"/>
    </source>
</evidence>
<keyword evidence="6" id="KW-0539">Nucleus</keyword>
<dbReference type="FunFam" id="3.30.160.60:FF:000688">
    <property type="entry name" value="zinc finger protein 197 isoform X1"/>
    <property type="match status" value="1"/>
</dbReference>
<dbReference type="InterPro" id="IPR013087">
    <property type="entry name" value="Znf_C2H2_type"/>
</dbReference>
<keyword evidence="2" id="KW-0479">Metal-binding</keyword>
<organism evidence="7">
    <name type="scientific">Cyprideis torosa</name>
    <dbReference type="NCBI Taxonomy" id="163714"/>
    <lineage>
        <taxon>Eukaryota</taxon>
        <taxon>Metazoa</taxon>
        <taxon>Ecdysozoa</taxon>
        <taxon>Arthropoda</taxon>
        <taxon>Crustacea</taxon>
        <taxon>Oligostraca</taxon>
        <taxon>Ostracoda</taxon>
        <taxon>Podocopa</taxon>
        <taxon>Podocopida</taxon>
        <taxon>Cytherocopina</taxon>
        <taxon>Cytheroidea</taxon>
        <taxon>Cytherideidae</taxon>
        <taxon>Cyprideis</taxon>
    </lineage>
</organism>
<feature type="non-terminal residue" evidence="7">
    <location>
        <position position="1"/>
    </location>
</feature>
<dbReference type="EMBL" id="OB734720">
    <property type="protein sequence ID" value="CAD7239640.1"/>
    <property type="molecule type" value="Genomic_DNA"/>
</dbReference>
<keyword evidence="5" id="KW-0862">Zinc</keyword>
<accession>A0A7R8ZYY8</accession>
<dbReference type="Pfam" id="PF13894">
    <property type="entry name" value="zf-C2H2_4"/>
    <property type="match status" value="1"/>
</dbReference>
<evidence type="ECO:0000256" key="3">
    <source>
        <dbReference type="ARBA" id="ARBA00022737"/>
    </source>
</evidence>
<proteinExistence type="predicted"/>
<dbReference type="PROSITE" id="PS50157">
    <property type="entry name" value="ZINC_FINGER_C2H2_2"/>
    <property type="match status" value="1"/>
</dbReference>
<dbReference type="Gene3D" id="3.30.160.60">
    <property type="entry name" value="Classic Zinc Finger"/>
    <property type="match status" value="2"/>
</dbReference>
<dbReference type="OrthoDB" id="3069995at2759"/>
<name>A0A7R8ZYY8_9CRUS</name>
<reference evidence="7" key="1">
    <citation type="submission" date="2020-11" db="EMBL/GenBank/DDBJ databases">
        <authorList>
            <person name="Tran Van P."/>
        </authorList>
    </citation>
    <scope>NUCLEOTIDE SEQUENCE</scope>
</reference>
<gene>
    <name evidence="7" type="ORF">CTOB1V02_LOCUS17455</name>
</gene>
<evidence type="ECO:0000256" key="2">
    <source>
        <dbReference type="ARBA" id="ARBA00022723"/>
    </source>
</evidence>